<evidence type="ECO:0000313" key="1">
    <source>
        <dbReference type="EMBL" id="MFC5629906.1"/>
    </source>
</evidence>
<dbReference type="EMBL" id="JBHSPF010000071">
    <property type="protein sequence ID" value="MFC5629906.1"/>
    <property type="molecule type" value="Genomic_DNA"/>
</dbReference>
<proteinExistence type="predicted"/>
<gene>
    <name evidence="1" type="ORF">ACFPTR_13720</name>
</gene>
<evidence type="ECO:0000313" key="2">
    <source>
        <dbReference type="Proteomes" id="UP001596143"/>
    </source>
</evidence>
<dbReference type="Proteomes" id="UP001596143">
    <property type="component" value="Unassembled WGS sequence"/>
</dbReference>
<name>A0ABW0UB42_9BACI</name>
<dbReference type="RefSeq" id="WP_270897436.1">
    <property type="nucleotide sequence ID" value="NZ_JBHSPF010000071.1"/>
</dbReference>
<sequence>MVPKNKESDQSLLRNYRPLVSQIGVFEYHPDWNGNLSSLQAITDITEG</sequence>
<comment type="caution">
    <text evidence="1">The sequence shown here is derived from an EMBL/GenBank/DDBJ whole genome shotgun (WGS) entry which is preliminary data.</text>
</comment>
<organism evidence="1 2">
    <name type="scientific">Aliibacillus thermotolerans</name>
    <dbReference type="NCBI Taxonomy" id="1834418"/>
    <lineage>
        <taxon>Bacteria</taxon>
        <taxon>Bacillati</taxon>
        <taxon>Bacillota</taxon>
        <taxon>Bacilli</taxon>
        <taxon>Bacillales</taxon>
        <taxon>Bacillaceae</taxon>
        <taxon>Aliibacillus</taxon>
    </lineage>
</organism>
<protein>
    <submittedName>
        <fullName evidence="1">Uncharacterized protein</fullName>
    </submittedName>
</protein>
<reference evidence="2" key="1">
    <citation type="journal article" date="2019" name="Int. J. Syst. Evol. Microbiol.">
        <title>The Global Catalogue of Microorganisms (GCM) 10K type strain sequencing project: providing services to taxonomists for standard genome sequencing and annotation.</title>
        <authorList>
            <consortium name="The Broad Institute Genomics Platform"/>
            <consortium name="The Broad Institute Genome Sequencing Center for Infectious Disease"/>
            <person name="Wu L."/>
            <person name="Ma J."/>
        </authorList>
    </citation>
    <scope>NUCLEOTIDE SEQUENCE [LARGE SCALE GENOMIC DNA]</scope>
    <source>
        <strain evidence="2">CGMCC 1.15790</strain>
    </source>
</reference>
<accession>A0ABW0UB42</accession>
<keyword evidence="2" id="KW-1185">Reference proteome</keyword>